<dbReference type="EMBL" id="MLJW01006822">
    <property type="protein sequence ID" value="OIQ66123.1"/>
    <property type="molecule type" value="Genomic_DNA"/>
</dbReference>
<organism evidence="1">
    <name type="scientific">mine drainage metagenome</name>
    <dbReference type="NCBI Taxonomy" id="410659"/>
    <lineage>
        <taxon>unclassified sequences</taxon>
        <taxon>metagenomes</taxon>
        <taxon>ecological metagenomes</taxon>
    </lineage>
</organism>
<comment type="caution">
    <text evidence="1">The sequence shown here is derived from an EMBL/GenBank/DDBJ whole genome shotgun (WGS) entry which is preliminary data.</text>
</comment>
<name>A0A1J5PLG2_9ZZZZ</name>
<protein>
    <submittedName>
        <fullName evidence="1">Uncharacterized protein</fullName>
    </submittedName>
</protein>
<sequence>MKKIAIHERHRNHYLRRQLQLDLFAWRPTPPWNGNRAVSLIAKRFGLSVDHASTIARLAGIGGPHHEA</sequence>
<reference evidence="1" key="1">
    <citation type="submission" date="2016-10" db="EMBL/GenBank/DDBJ databases">
        <title>Sequence of Gallionella enrichment culture.</title>
        <authorList>
            <person name="Poehlein A."/>
            <person name="Muehling M."/>
            <person name="Daniel R."/>
        </authorList>
    </citation>
    <scope>NUCLEOTIDE SEQUENCE</scope>
</reference>
<dbReference type="AlphaFoldDB" id="A0A1J5PLG2"/>
<proteinExistence type="predicted"/>
<accession>A0A1J5PLG2</accession>
<gene>
    <name evidence="1" type="ORF">GALL_523140</name>
</gene>
<evidence type="ECO:0000313" key="1">
    <source>
        <dbReference type="EMBL" id="OIQ66123.1"/>
    </source>
</evidence>